<feature type="domain" description="GGDEF" evidence="8">
    <location>
        <begin position="330"/>
        <end position="467"/>
    </location>
</feature>
<keyword evidence="4" id="KW-0547">Nucleotide-binding</keyword>
<keyword evidence="7" id="KW-0472">Membrane</keyword>
<dbReference type="SUPFAM" id="SSF55073">
    <property type="entry name" value="Nucleotide cyclase"/>
    <property type="match status" value="1"/>
</dbReference>
<dbReference type="FunFam" id="3.30.70.270:FF:000001">
    <property type="entry name" value="Diguanylate cyclase domain protein"/>
    <property type="match status" value="1"/>
</dbReference>
<evidence type="ECO:0000256" key="7">
    <source>
        <dbReference type="SAM" id="Phobius"/>
    </source>
</evidence>
<dbReference type="EC" id="2.7.7.65" evidence="3"/>
<dbReference type="NCBIfam" id="TIGR00254">
    <property type="entry name" value="GGDEF"/>
    <property type="match status" value="1"/>
</dbReference>
<feature type="transmembrane region" description="Helical" evidence="7">
    <location>
        <begin position="193"/>
        <end position="217"/>
    </location>
</feature>
<feature type="transmembrane region" description="Helical" evidence="7">
    <location>
        <begin position="270"/>
        <end position="291"/>
    </location>
</feature>
<feature type="transmembrane region" description="Helical" evidence="7">
    <location>
        <begin position="20"/>
        <end position="37"/>
    </location>
</feature>
<dbReference type="SMART" id="SM00267">
    <property type="entry name" value="GGDEF"/>
    <property type="match status" value="1"/>
</dbReference>
<organism evidence="9 10">
    <name type="scientific">Enterobacter cloacae</name>
    <dbReference type="NCBI Taxonomy" id="550"/>
    <lineage>
        <taxon>Bacteria</taxon>
        <taxon>Pseudomonadati</taxon>
        <taxon>Pseudomonadota</taxon>
        <taxon>Gammaproteobacteria</taxon>
        <taxon>Enterobacterales</taxon>
        <taxon>Enterobacteriaceae</taxon>
        <taxon>Enterobacter</taxon>
        <taxon>Enterobacter cloacae complex</taxon>
    </lineage>
</organism>
<dbReference type="Proteomes" id="UP000255106">
    <property type="component" value="Unassembled WGS sequence"/>
</dbReference>
<gene>
    <name evidence="9" type="primary">ycdT_3</name>
    <name evidence="9" type="ORF">NCTC10005_04653</name>
</gene>
<name>A0A377M0Q4_ENTCL</name>
<evidence type="ECO:0000256" key="3">
    <source>
        <dbReference type="ARBA" id="ARBA00012528"/>
    </source>
</evidence>
<comment type="catalytic activity">
    <reaction evidence="5">
        <text>2 GTP = 3',3'-c-di-GMP + 2 diphosphate</text>
        <dbReference type="Rhea" id="RHEA:24898"/>
        <dbReference type="ChEBI" id="CHEBI:33019"/>
        <dbReference type="ChEBI" id="CHEBI:37565"/>
        <dbReference type="ChEBI" id="CHEBI:58805"/>
        <dbReference type="EC" id="2.7.7.65"/>
    </reaction>
</comment>
<dbReference type="Pfam" id="PF00990">
    <property type="entry name" value="GGDEF"/>
    <property type="match status" value="1"/>
</dbReference>
<evidence type="ECO:0000256" key="1">
    <source>
        <dbReference type="ARBA" id="ARBA00001946"/>
    </source>
</evidence>
<dbReference type="InterPro" id="IPR000160">
    <property type="entry name" value="GGDEF_dom"/>
</dbReference>
<reference evidence="9 10" key="1">
    <citation type="submission" date="2018-06" db="EMBL/GenBank/DDBJ databases">
        <authorList>
            <consortium name="Pathogen Informatics"/>
            <person name="Doyle S."/>
        </authorList>
    </citation>
    <scope>NUCLEOTIDE SEQUENCE [LARGE SCALE GENOMIC DNA]</scope>
    <source>
        <strain evidence="9 10">NCTC10005</strain>
    </source>
</reference>
<evidence type="ECO:0000256" key="2">
    <source>
        <dbReference type="ARBA" id="ARBA00004665"/>
    </source>
</evidence>
<dbReference type="CDD" id="cd01949">
    <property type="entry name" value="GGDEF"/>
    <property type="match status" value="1"/>
</dbReference>
<dbReference type="InterPro" id="IPR029787">
    <property type="entry name" value="Nucleotide_cyclase"/>
</dbReference>
<dbReference type="InterPro" id="IPR043128">
    <property type="entry name" value="Rev_trsase/Diguanyl_cyclase"/>
</dbReference>
<feature type="compositionally biased region" description="Basic and acidic residues" evidence="6">
    <location>
        <begin position="466"/>
        <end position="490"/>
    </location>
</feature>
<dbReference type="AlphaFoldDB" id="A0A377M0Q4"/>
<dbReference type="GO" id="GO:0052621">
    <property type="term" value="F:diguanylate cyclase activity"/>
    <property type="evidence" value="ECO:0007669"/>
    <property type="project" value="UniProtKB-EC"/>
</dbReference>
<comment type="cofactor">
    <cofactor evidence="1">
        <name>Mg(2+)</name>
        <dbReference type="ChEBI" id="CHEBI:18420"/>
    </cofactor>
</comment>
<dbReference type="GO" id="GO:0005886">
    <property type="term" value="C:plasma membrane"/>
    <property type="evidence" value="ECO:0007669"/>
    <property type="project" value="TreeGrafter"/>
</dbReference>
<dbReference type="EMBL" id="UGJB01000004">
    <property type="protein sequence ID" value="STQ11872.1"/>
    <property type="molecule type" value="Genomic_DNA"/>
</dbReference>
<dbReference type="GO" id="GO:0005525">
    <property type="term" value="F:GTP binding"/>
    <property type="evidence" value="ECO:0007669"/>
    <property type="project" value="UniProtKB-KW"/>
</dbReference>
<dbReference type="PROSITE" id="PS50887">
    <property type="entry name" value="GGDEF"/>
    <property type="match status" value="1"/>
</dbReference>
<evidence type="ECO:0000313" key="9">
    <source>
        <dbReference type="EMBL" id="STQ11872.1"/>
    </source>
</evidence>
<proteinExistence type="predicted"/>
<evidence type="ECO:0000259" key="8">
    <source>
        <dbReference type="PROSITE" id="PS50887"/>
    </source>
</evidence>
<accession>A0A377M0Q4</accession>
<dbReference type="Gene3D" id="3.30.70.270">
    <property type="match status" value="1"/>
</dbReference>
<feature type="transmembrane region" description="Helical" evidence="7">
    <location>
        <begin position="130"/>
        <end position="149"/>
    </location>
</feature>
<feature type="transmembrane region" description="Helical" evidence="7">
    <location>
        <begin position="229"/>
        <end position="258"/>
    </location>
</feature>
<evidence type="ECO:0000256" key="5">
    <source>
        <dbReference type="ARBA" id="ARBA00034247"/>
    </source>
</evidence>
<comment type="pathway">
    <text evidence="2">Purine metabolism; 3',5'-cyclic di-GMP biosynthesis.</text>
</comment>
<evidence type="ECO:0000256" key="4">
    <source>
        <dbReference type="ARBA" id="ARBA00023134"/>
    </source>
</evidence>
<keyword evidence="9" id="KW-0548">Nucleotidyltransferase</keyword>
<dbReference type="GO" id="GO:1902201">
    <property type="term" value="P:negative regulation of bacterial-type flagellum-dependent cell motility"/>
    <property type="evidence" value="ECO:0007669"/>
    <property type="project" value="TreeGrafter"/>
</dbReference>
<sequence>MRSDPAAFTLFRLESPLRNAAGIFILTTLFYFIGAELRLVEALSLFWPLNGVMAGVFARYTYLNRLHNYAVSYVAMLMYDAVTTNWGMASVVINLSNMVFIVVVALLVVRDKRLMKKTPDPINALRLFNYCLFAALLCALLGATGSVGIDSHTFWPLFADWFSEQFSTGVLILPCMLTVSMPTRAFKLRLEQLLPVIALIVSVMASVVIGGAGSLAFPLPALIWCAVRYSLPATCLLTFLTGGLEIVLVANSIINIAVGTPLSTPMMFSARLGIATMAICPVMVSVSMAAINSLIRQVSLRADYDFLTHVYSRSGLYEALKREEAQRQTRFLTVMLLDIDYFKSINDNYGHECGDRVLAGFAREVQQVVGDDGMVARMGGEEFAVVVNTGDAQHGFALAERIRLTIAAHPFTWRQQTLYLTVSIGLGSGKAASWQLTEVFNRLMAEADDHLYRSKKAGRNRTSARVSDDPITRPRRVKPERSLHSAGDES</sequence>
<evidence type="ECO:0000256" key="6">
    <source>
        <dbReference type="SAM" id="MobiDB-lite"/>
    </source>
</evidence>
<dbReference type="GO" id="GO:0043709">
    <property type="term" value="P:cell adhesion involved in single-species biofilm formation"/>
    <property type="evidence" value="ECO:0007669"/>
    <property type="project" value="TreeGrafter"/>
</dbReference>
<protein>
    <recommendedName>
        <fullName evidence="3">diguanylate cyclase</fullName>
        <ecNumber evidence="3">2.7.7.65</ecNumber>
    </recommendedName>
</protein>
<evidence type="ECO:0000313" key="10">
    <source>
        <dbReference type="Proteomes" id="UP000255106"/>
    </source>
</evidence>
<keyword evidence="7" id="KW-1133">Transmembrane helix</keyword>
<keyword evidence="7" id="KW-0812">Transmembrane</keyword>
<feature type="transmembrane region" description="Helical" evidence="7">
    <location>
        <begin position="86"/>
        <end position="109"/>
    </location>
</feature>
<keyword evidence="9" id="KW-0808">Transferase</keyword>
<dbReference type="PANTHER" id="PTHR45138:SF9">
    <property type="entry name" value="DIGUANYLATE CYCLASE DGCM-RELATED"/>
    <property type="match status" value="1"/>
</dbReference>
<feature type="transmembrane region" description="Helical" evidence="7">
    <location>
        <begin position="44"/>
        <end position="62"/>
    </location>
</feature>
<feature type="region of interest" description="Disordered" evidence="6">
    <location>
        <begin position="454"/>
        <end position="490"/>
    </location>
</feature>
<dbReference type="InterPro" id="IPR050469">
    <property type="entry name" value="Diguanylate_Cyclase"/>
</dbReference>
<dbReference type="PANTHER" id="PTHR45138">
    <property type="entry name" value="REGULATORY COMPONENTS OF SENSORY TRANSDUCTION SYSTEM"/>
    <property type="match status" value="1"/>
</dbReference>
<keyword evidence="4" id="KW-0342">GTP-binding</keyword>